<feature type="disulfide bond" evidence="9">
    <location>
        <begin position="104"/>
        <end position="110"/>
    </location>
</feature>
<dbReference type="GO" id="GO:0031640">
    <property type="term" value="P:killing of cells of another organism"/>
    <property type="evidence" value="ECO:0007669"/>
    <property type="project" value="UniProtKB-KW"/>
</dbReference>
<dbReference type="AlphaFoldDB" id="A0AAV4P087"/>
<comment type="catalytic activity">
    <reaction evidence="1">
        <text>Hydrolysis of (1-&gt;4)-beta-linkages between N-acetylmuramic acid and N-acetyl-D-glucosamine residues in a peptidoglycan and between N-acetyl-D-glucosamine residues in chitodextrins.</text>
        <dbReference type="EC" id="3.2.1.17"/>
    </reaction>
</comment>
<keyword evidence="7 9" id="KW-1015">Disulfide bond</keyword>
<dbReference type="CDD" id="cd16890">
    <property type="entry name" value="lyz_i"/>
    <property type="match status" value="1"/>
</dbReference>
<evidence type="ECO:0000256" key="1">
    <source>
        <dbReference type="ARBA" id="ARBA00000632"/>
    </source>
</evidence>
<evidence type="ECO:0000256" key="9">
    <source>
        <dbReference type="PIRSR" id="PIRSR608597-3"/>
    </source>
</evidence>
<dbReference type="PROSITE" id="PS51909">
    <property type="entry name" value="LYSOZYME_I"/>
    <property type="match status" value="1"/>
</dbReference>
<keyword evidence="3" id="KW-0929">Antimicrobial</keyword>
<keyword evidence="6" id="KW-0044">Antibiotic</keyword>
<evidence type="ECO:0000256" key="4">
    <source>
        <dbReference type="ARBA" id="ARBA00022638"/>
    </source>
</evidence>
<gene>
    <name evidence="10" type="primary">AVEN_86848_1</name>
    <name evidence="10" type="ORF">CEXT_548691</name>
</gene>
<proteinExistence type="predicted"/>
<dbReference type="GO" id="GO:0042742">
    <property type="term" value="P:defense response to bacterium"/>
    <property type="evidence" value="ECO:0007669"/>
    <property type="project" value="UniProtKB-KW"/>
</dbReference>
<dbReference type="SUPFAM" id="SSF53955">
    <property type="entry name" value="Lysozyme-like"/>
    <property type="match status" value="1"/>
</dbReference>
<keyword evidence="4" id="KW-0081">Bacteriolytic enzyme</keyword>
<dbReference type="EC" id="3.2.1.17" evidence="2"/>
<name>A0AAV4P087_CAEEX</name>
<keyword evidence="11" id="KW-1185">Reference proteome</keyword>
<feature type="disulfide bond" evidence="9">
    <location>
        <begin position="49"/>
        <end position="134"/>
    </location>
</feature>
<sequence>MLELLLNLKASTSGGQYLGRHRSAKDRFCQAQYPSRPANPKIPEVDQRCMDCLCQASSDCDETIKCHNAGGNSYFCGPYVISWAYWHDGGRPGDKGRAHDFENCLTNKTCAEQAVRGYMRKYGQDCDNNGVIDCLDFARIHKLGFGQCGGDAILDTDYWQKFEVCYIAPFQPYDDYGEGGIQARSGQHPPYE</sequence>
<accession>A0AAV4P087</accession>
<evidence type="ECO:0000256" key="5">
    <source>
        <dbReference type="ARBA" id="ARBA00022801"/>
    </source>
</evidence>
<dbReference type="Gene3D" id="1.10.530.10">
    <property type="match status" value="1"/>
</dbReference>
<keyword evidence="5" id="KW-0378">Hydrolase</keyword>
<dbReference type="PROSITE" id="PS00018">
    <property type="entry name" value="EF_HAND_1"/>
    <property type="match status" value="1"/>
</dbReference>
<dbReference type="InterPro" id="IPR008597">
    <property type="entry name" value="Invert_lysozyme"/>
</dbReference>
<evidence type="ECO:0000256" key="2">
    <source>
        <dbReference type="ARBA" id="ARBA00012732"/>
    </source>
</evidence>
<dbReference type="Proteomes" id="UP001054945">
    <property type="component" value="Unassembled WGS sequence"/>
</dbReference>
<dbReference type="EMBL" id="BPLR01003940">
    <property type="protein sequence ID" value="GIX90433.1"/>
    <property type="molecule type" value="Genomic_DNA"/>
</dbReference>
<dbReference type="InterPro" id="IPR018247">
    <property type="entry name" value="EF_Hand_1_Ca_BS"/>
</dbReference>
<feature type="disulfide bond" evidence="9">
    <location>
        <begin position="66"/>
        <end position="76"/>
    </location>
</feature>
<dbReference type="InterPro" id="IPR023346">
    <property type="entry name" value="Lysozyme-like_dom_sf"/>
</dbReference>
<evidence type="ECO:0000256" key="3">
    <source>
        <dbReference type="ARBA" id="ARBA00022529"/>
    </source>
</evidence>
<dbReference type="Pfam" id="PF05497">
    <property type="entry name" value="Destabilase"/>
    <property type="match status" value="1"/>
</dbReference>
<comment type="caution">
    <text evidence="10">The sequence shown here is derived from an EMBL/GenBank/DDBJ whole genome shotgun (WGS) entry which is preliminary data.</text>
</comment>
<evidence type="ECO:0000313" key="11">
    <source>
        <dbReference type="Proteomes" id="UP001054945"/>
    </source>
</evidence>
<evidence type="ECO:0000256" key="6">
    <source>
        <dbReference type="ARBA" id="ARBA00023022"/>
    </source>
</evidence>
<evidence type="ECO:0000313" key="10">
    <source>
        <dbReference type="EMBL" id="GIX90433.1"/>
    </source>
</evidence>
<evidence type="ECO:0000256" key="7">
    <source>
        <dbReference type="ARBA" id="ARBA00023157"/>
    </source>
</evidence>
<feature type="disulfide bond" evidence="9">
    <location>
        <begin position="54"/>
        <end position="60"/>
    </location>
</feature>
<reference evidence="10 11" key="1">
    <citation type="submission" date="2021-06" db="EMBL/GenBank/DDBJ databases">
        <title>Caerostris extrusa draft genome.</title>
        <authorList>
            <person name="Kono N."/>
            <person name="Arakawa K."/>
        </authorList>
    </citation>
    <scope>NUCLEOTIDE SEQUENCE [LARGE SCALE GENOMIC DNA]</scope>
</reference>
<evidence type="ECO:0000256" key="8">
    <source>
        <dbReference type="ARBA" id="ARBA00023295"/>
    </source>
</evidence>
<dbReference type="PANTHER" id="PTHR11195">
    <property type="entry name" value="DESTABILASE-RELATED"/>
    <property type="match status" value="1"/>
</dbReference>
<keyword evidence="8" id="KW-0326">Glycosidase</keyword>
<dbReference type="GO" id="GO:0003796">
    <property type="term" value="F:lysozyme activity"/>
    <property type="evidence" value="ECO:0007669"/>
    <property type="project" value="UniProtKB-EC"/>
</dbReference>
<organism evidence="10 11">
    <name type="scientific">Caerostris extrusa</name>
    <name type="common">Bark spider</name>
    <name type="synonym">Caerostris bankana</name>
    <dbReference type="NCBI Taxonomy" id="172846"/>
    <lineage>
        <taxon>Eukaryota</taxon>
        <taxon>Metazoa</taxon>
        <taxon>Ecdysozoa</taxon>
        <taxon>Arthropoda</taxon>
        <taxon>Chelicerata</taxon>
        <taxon>Arachnida</taxon>
        <taxon>Araneae</taxon>
        <taxon>Araneomorphae</taxon>
        <taxon>Entelegynae</taxon>
        <taxon>Araneoidea</taxon>
        <taxon>Araneidae</taxon>
        <taxon>Caerostris</taxon>
    </lineage>
</organism>
<protein>
    <recommendedName>
        <fullName evidence="2">lysozyme</fullName>
        <ecNumber evidence="2">3.2.1.17</ecNumber>
    </recommendedName>
</protein>
<dbReference type="PANTHER" id="PTHR11195:SF13">
    <property type="entry name" value="INVERTEBRATE-TYPE LYSOZYME 2-RELATED"/>
    <property type="match status" value="1"/>
</dbReference>